<feature type="non-terminal residue" evidence="1">
    <location>
        <position position="238"/>
    </location>
</feature>
<dbReference type="InterPro" id="IPR052349">
    <property type="entry name" value="Metallo-hydrolase_Enzymes"/>
</dbReference>
<dbReference type="SUPFAM" id="SSF51556">
    <property type="entry name" value="Metallo-dependent hydrolases"/>
    <property type="match status" value="1"/>
</dbReference>
<dbReference type="Gene3D" id="3.20.20.140">
    <property type="entry name" value="Metal-dependent hydrolases"/>
    <property type="match status" value="1"/>
</dbReference>
<gene>
    <name evidence="1" type="ORF">U2I54_28530</name>
</gene>
<dbReference type="InterPro" id="IPR011059">
    <property type="entry name" value="Metal-dep_hydrolase_composite"/>
</dbReference>
<dbReference type="SUPFAM" id="SSF51338">
    <property type="entry name" value="Composite domain of metallo-dependent hydrolases"/>
    <property type="match status" value="1"/>
</dbReference>
<dbReference type="Proteomes" id="UP001291930">
    <property type="component" value="Unassembled WGS sequence"/>
</dbReference>
<dbReference type="InterPro" id="IPR032466">
    <property type="entry name" value="Metal_Hydrolase"/>
</dbReference>
<accession>A0ABU5K4Y8</accession>
<dbReference type="Gene3D" id="2.30.40.10">
    <property type="entry name" value="Urease, subunit C, domain 1"/>
    <property type="match status" value="1"/>
</dbReference>
<sequence>MNTAFWLINAKLEKGHYFENGAVTGTKTGSYHLLIDNEKIAKIVTNEEPFQDHLPKVDVKQLLILPSFIEKHCHLDKTIMCDRWRAVTPVNSIFERLEMEKEVLPSLSTTTQERAEHLLETFLKAGATHIRTHVDIYPKIGLQNLDDIQKVLQTFDGKLSYEIVAFPQHGLLRTQSGNLVREAIRQGASLVGGVDPATVDGNIEASLQEMIEIAVEGKAGIDLHLHDADHLGIFTMKR</sequence>
<name>A0ABU5K4Y8_9BACI</name>
<comment type="caution">
    <text evidence="1">The sequence shown here is derived from an EMBL/GenBank/DDBJ whole genome shotgun (WGS) entry which is preliminary data.</text>
</comment>
<proteinExistence type="predicted"/>
<evidence type="ECO:0000313" key="1">
    <source>
        <dbReference type="EMBL" id="MDZ5610817.1"/>
    </source>
</evidence>
<organism evidence="1 2">
    <name type="scientific">Bacillus bingmayongensis</name>
    <dbReference type="NCBI Taxonomy" id="1150157"/>
    <lineage>
        <taxon>Bacteria</taxon>
        <taxon>Bacillati</taxon>
        <taxon>Bacillota</taxon>
        <taxon>Bacilli</taxon>
        <taxon>Bacillales</taxon>
        <taxon>Bacillaceae</taxon>
        <taxon>Bacillus</taxon>
    </lineage>
</organism>
<evidence type="ECO:0000313" key="2">
    <source>
        <dbReference type="Proteomes" id="UP001291930"/>
    </source>
</evidence>
<reference evidence="2" key="1">
    <citation type="submission" date="2023-11" db="EMBL/GenBank/DDBJ databases">
        <title>Genome Sequence of Bacillus pseudomycoides stain BUPM19.</title>
        <authorList>
            <person name="Farhat A."/>
        </authorList>
    </citation>
    <scope>NUCLEOTIDE SEQUENCE [LARGE SCALE GENOMIC DNA]</scope>
    <source>
        <strain evidence="2">BUPM19</strain>
    </source>
</reference>
<dbReference type="PANTHER" id="PTHR32027:SF9">
    <property type="entry name" value="BLL3847 PROTEIN"/>
    <property type="match status" value="1"/>
</dbReference>
<dbReference type="PANTHER" id="PTHR32027">
    <property type="entry name" value="CYTOSINE DEAMINASE"/>
    <property type="match status" value="1"/>
</dbReference>
<protein>
    <submittedName>
        <fullName evidence="1">Deaminase</fullName>
    </submittedName>
</protein>
<keyword evidence="2" id="KW-1185">Reference proteome</keyword>
<dbReference type="EMBL" id="JAXOVW010000266">
    <property type="protein sequence ID" value="MDZ5610817.1"/>
    <property type="molecule type" value="Genomic_DNA"/>
</dbReference>